<dbReference type="AlphaFoldDB" id="A0A422MQS3"/>
<reference evidence="1 2" key="1">
    <citation type="journal article" date="2018" name="BMC Genomics">
        <title>Genomic comparison of Trypanosoma conorhini and Trypanosoma rangeli to Trypanosoma cruzi strains of high and low virulence.</title>
        <authorList>
            <person name="Bradwell K.R."/>
            <person name="Koparde V.N."/>
            <person name="Matveyev A.V."/>
            <person name="Serrano M.G."/>
            <person name="Alves J.M."/>
            <person name="Parikh H."/>
            <person name="Huang B."/>
            <person name="Lee V."/>
            <person name="Espinosa-Alvarez O."/>
            <person name="Ortiz P.A."/>
            <person name="Costa-Martins A.G."/>
            <person name="Teixeira M.M."/>
            <person name="Buck G.A."/>
        </authorList>
    </citation>
    <scope>NUCLEOTIDE SEQUENCE [LARGE SCALE GENOMIC DNA]</scope>
    <source>
        <strain evidence="1 2">AM80</strain>
    </source>
</reference>
<accession>A0A422MQS3</accession>
<name>A0A422MQS3_TRYRA</name>
<comment type="caution">
    <text evidence="1">The sequence shown here is derived from an EMBL/GenBank/DDBJ whole genome shotgun (WGS) entry which is preliminary data.</text>
</comment>
<organism evidence="1 2">
    <name type="scientific">Trypanosoma rangeli</name>
    <dbReference type="NCBI Taxonomy" id="5698"/>
    <lineage>
        <taxon>Eukaryota</taxon>
        <taxon>Discoba</taxon>
        <taxon>Euglenozoa</taxon>
        <taxon>Kinetoplastea</taxon>
        <taxon>Metakinetoplastina</taxon>
        <taxon>Trypanosomatida</taxon>
        <taxon>Trypanosomatidae</taxon>
        <taxon>Trypanosoma</taxon>
        <taxon>Herpetosoma</taxon>
    </lineage>
</organism>
<dbReference type="Proteomes" id="UP000283634">
    <property type="component" value="Unassembled WGS sequence"/>
</dbReference>
<dbReference type="RefSeq" id="XP_029233315.1">
    <property type="nucleotide sequence ID" value="XM_029386828.1"/>
</dbReference>
<feature type="non-terminal residue" evidence="1">
    <location>
        <position position="1"/>
    </location>
</feature>
<dbReference type="EMBL" id="MKGL01000837">
    <property type="protein sequence ID" value="RNE95559.1"/>
    <property type="molecule type" value="Genomic_DNA"/>
</dbReference>
<gene>
    <name evidence="1" type="ORF">TraAM80_10189</name>
</gene>
<sequence>RVGLPIVLLQRGICCRISAGSPPFHAAAPPRRLKKAETSAAALSGCAPCGPVVWQTVYIAEFTCTPHHVLGAAYICVAGDNAAASLLLFTGEQAAGVLPLCTSANCGAKCHCDEAVNFTVSG</sequence>
<evidence type="ECO:0000313" key="2">
    <source>
        <dbReference type="Proteomes" id="UP000283634"/>
    </source>
</evidence>
<dbReference type="GeneID" id="40334122"/>
<keyword evidence="2" id="KW-1185">Reference proteome</keyword>
<proteinExistence type="predicted"/>
<protein>
    <submittedName>
        <fullName evidence="1">Uncharacterized protein</fullName>
    </submittedName>
</protein>
<evidence type="ECO:0000313" key="1">
    <source>
        <dbReference type="EMBL" id="RNE95559.1"/>
    </source>
</evidence>